<sequence>LGDVGRALPFVLFGGCALLAGLLALMLPETLNQHLPETIEDGINFGKIPNNKYKSEKMDNSMSRSSIRRSENV</sequence>
<protein>
    <submittedName>
        <fullName evidence="3">Uncharacterized protein</fullName>
    </submittedName>
</protein>
<keyword evidence="2" id="KW-1133">Transmembrane helix</keyword>
<keyword evidence="2" id="KW-0472">Membrane</keyword>
<organism evidence="3 4">
    <name type="scientific">Mytilus galloprovincialis</name>
    <name type="common">Mediterranean mussel</name>
    <dbReference type="NCBI Taxonomy" id="29158"/>
    <lineage>
        <taxon>Eukaryota</taxon>
        <taxon>Metazoa</taxon>
        <taxon>Spiralia</taxon>
        <taxon>Lophotrochozoa</taxon>
        <taxon>Mollusca</taxon>
        <taxon>Bivalvia</taxon>
        <taxon>Autobranchia</taxon>
        <taxon>Pteriomorphia</taxon>
        <taxon>Mytilida</taxon>
        <taxon>Mytiloidea</taxon>
        <taxon>Mytilidae</taxon>
        <taxon>Mytilinae</taxon>
        <taxon>Mytilus</taxon>
    </lineage>
</organism>
<gene>
    <name evidence="3" type="ORF">AM593_05253</name>
</gene>
<comment type="caution">
    <text evidence="3">The sequence shown here is derived from an EMBL/GenBank/DDBJ whole genome shotgun (WGS) entry which is preliminary data.</text>
</comment>
<feature type="region of interest" description="Disordered" evidence="1">
    <location>
        <begin position="53"/>
        <end position="73"/>
    </location>
</feature>
<keyword evidence="2" id="KW-0812">Transmembrane</keyword>
<accession>A0A3L5TPW9</accession>
<dbReference type="EMBL" id="KV593343">
    <property type="protein sequence ID" value="OPL21258.1"/>
    <property type="molecule type" value="Genomic_DNA"/>
</dbReference>
<dbReference type="AlphaFoldDB" id="A0A3L5TPW9"/>
<proteinExistence type="predicted"/>
<feature type="non-terminal residue" evidence="3">
    <location>
        <position position="1"/>
    </location>
</feature>
<dbReference type="Proteomes" id="UP000266721">
    <property type="component" value="Unassembled WGS sequence"/>
</dbReference>
<evidence type="ECO:0000313" key="3">
    <source>
        <dbReference type="EMBL" id="OPL21258.1"/>
    </source>
</evidence>
<keyword evidence="4" id="KW-1185">Reference proteome</keyword>
<name>A0A3L5TPW9_MYTGA</name>
<evidence type="ECO:0000256" key="1">
    <source>
        <dbReference type="SAM" id="MobiDB-lite"/>
    </source>
</evidence>
<feature type="transmembrane region" description="Helical" evidence="2">
    <location>
        <begin position="6"/>
        <end position="27"/>
    </location>
</feature>
<evidence type="ECO:0000313" key="4">
    <source>
        <dbReference type="Proteomes" id="UP000266721"/>
    </source>
</evidence>
<evidence type="ECO:0000256" key="2">
    <source>
        <dbReference type="SAM" id="Phobius"/>
    </source>
</evidence>
<reference evidence="3 4" key="1">
    <citation type="journal article" date="2016" name="PLoS ONE">
        <title>A First Insight into the Genome of the Filter-Feeder Mussel Mytilus galloprovincialis.</title>
        <authorList>
            <person name="Murgarella M."/>
            <person name="Puiu D."/>
            <person name="Novoa B."/>
            <person name="Figueras A."/>
            <person name="Posada D."/>
            <person name="Canchaya C."/>
        </authorList>
    </citation>
    <scope>NUCLEOTIDE SEQUENCE [LARGE SCALE GENOMIC DNA]</scope>
    <source>
        <tissue evidence="3">Muscle</tissue>
    </source>
</reference>